<dbReference type="AlphaFoldDB" id="A0A4Z0M1A1"/>
<dbReference type="Gene3D" id="3.40.50.720">
    <property type="entry name" value="NAD(P)-binding Rossmann-like Domain"/>
    <property type="match status" value="1"/>
</dbReference>
<gene>
    <name evidence="3" type="ORF">E4634_09685</name>
</gene>
<proteinExistence type="inferred from homology"/>
<dbReference type="InterPro" id="IPR002347">
    <property type="entry name" value="SDR_fam"/>
</dbReference>
<dbReference type="OrthoDB" id="9804774at2"/>
<dbReference type="PANTHER" id="PTHR42760:SF78">
    <property type="entry name" value="3-OXOACYL-[ACYL-CARRIER-PROTEIN] REDUCTASE [NADH]"/>
    <property type="match status" value="1"/>
</dbReference>
<dbReference type="PRINTS" id="PR00080">
    <property type="entry name" value="SDRFAMILY"/>
</dbReference>
<dbReference type="Pfam" id="PF00106">
    <property type="entry name" value="adh_short"/>
    <property type="match status" value="1"/>
</dbReference>
<evidence type="ECO:0000256" key="2">
    <source>
        <dbReference type="RuleBase" id="RU000363"/>
    </source>
</evidence>
<keyword evidence="4" id="KW-1185">Reference proteome</keyword>
<dbReference type="InterPro" id="IPR020904">
    <property type="entry name" value="Sc_DH/Rdtase_CS"/>
</dbReference>
<evidence type="ECO:0000313" key="4">
    <source>
        <dbReference type="Proteomes" id="UP000298050"/>
    </source>
</evidence>
<protein>
    <submittedName>
        <fullName evidence="3">SDR family oxidoreductase</fullName>
    </submittedName>
</protein>
<dbReference type="Proteomes" id="UP000298050">
    <property type="component" value="Unassembled WGS sequence"/>
</dbReference>
<name>A0A4Z0M1A1_9GAMM</name>
<dbReference type="PROSITE" id="PS00061">
    <property type="entry name" value="ADH_SHORT"/>
    <property type="match status" value="1"/>
</dbReference>
<dbReference type="PRINTS" id="PR00081">
    <property type="entry name" value="GDHRDH"/>
</dbReference>
<dbReference type="FunFam" id="3.40.50.720:FF:000084">
    <property type="entry name" value="Short-chain dehydrogenase reductase"/>
    <property type="match status" value="1"/>
</dbReference>
<dbReference type="RefSeq" id="WP_135443336.1">
    <property type="nucleotide sequence ID" value="NZ_SRLE01000007.1"/>
</dbReference>
<dbReference type="GO" id="GO:0016616">
    <property type="term" value="F:oxidoreductase activity, acting on the CH-OH group of donors, NAD or NADP as acceptor"/>
    <property type="evidence" value="ECO:0007669"/>
    <property type="project" value="TreeGrafter"/>
</dbReference>
<comment type="caution">
    <text evidence="3">The sequence shown here is derived from an EMBL/GenBank/DDBJ whole genome shotgun (WGS) entry which is preliminary data.</text>
</comment>
<evidence type="ECO:0000313" key="3">
    <source>
        <dbReference type="EMBL" id="TGD73299.1"/>
    </source>
</evidence>
<sequence>MDTQLAGKVVIVTGATANIGRAIALAFAAEGAQLVVVGRDENAGARVVAQALERGAAGAEFVAADLLDPASPGRIVSAAQALGPIAVLVNNAGGNVGAGLFVDSDPDDWQADIDLNLLSLLRMTHAVLPTMVAAKGGRIINIGSTAGLVGDYMLSLYSTAKAAVHGFTKVLAKELGQHGVTVNCVAPYGTVSEDPEAFSSGSRFRPDSAFFARLAQADPADREKMQRPGGVLERKLARPEEVAAAVIYFAADSAAFVTGQVLAVEGGTLL</sequence>
<organism evidence="3 4">
    <name type="scientific">Mangrovimicrobium sediminis</name>
    <dbReference type="NCBI Taxonomy" id="2562682"/>
    <lineage>
        <taxon>Bacteria</taxon>
        <taxon>Pseudomonadati</taxon>
        <taxon>Pseudomonadota</taxon>
        <taxon>Gammaproteobacteria</taxon>
        <taxon>Cellvibrionales</taxon>
        <taxon>Halieaceae</taxon>
        <taxon>Mangrovimicrobium</taxon>
    </lineage>
</organism>
<dbReference type="InterPro" id="IPR036291">
    <property type="entry name" value="NAD(P)-bd_dom_sf"/>
</dbReference>
<dbReference type="EMBL" id="SRLE01000007">
    <property type="protein sequence ID" value="TGD73299.1"/>
    <property type="molecule type" value="Genomic_DNA"/>
</dbReference>
<evidence type="ECO:0000256" key="1">
    <source>
        <dbReference type="ARBA" id="ARBA00006484"/>
    </source>
</evidence>
<dbReference type="SUPFAM" id="SSF51735">
    <property type="entry name" value="NAD(P)-binding Rossmann-fold domains"/>
    <property type="match status" value="1"/>
</dbReference>
<reference evidence="3 4" key="1">
    <citation type="submission" date="2019-04" db="EMBL/GenBank/DDBJ databases">
        <title>Taxonomy of novel Haliea sp. from mangrove soil of West Coast of India.</title>
        <authorList>
            <person name="Verma A."/>
            <person name="Kumar P."/>
            <person name="Krishnamurthi S."/>
        </authorList>
    </citation>
    <scope>NUCLEOTIDE SEQUENCE [LARGE SCALE GENOMIC DNA]</scope>
    <source>
        <strain evidence="3 4">SAOS-164</strain>
    </source>
</reference>
<dbReference type="PANTHER" id="PTHR42760">
    <property type="entry name" value="SHORT-CHAIN DEHYDROGENASES/REDUCTASES FAMILY MEMBER"/>
    <property type="match status" value="1"/>
</dbReference>
<comment type="similarity">
    <text evidence="1 2">Belongs to the short-chain dehydrogenases/reductases (SDR) family.</text>
</comment>
<accession>A0A4Z0M1A1</accession>